<evidence type="ECO:0000256" key="1">
    <source>
        <dbReference type="ARBA" id="ARBA00009179"/>
    </source>
</evidence>
<dbReference type="GO" id="GO:0030288">
    <property type="term" value="C:outer membrane-bounded periplasmic space"/>
    <property type="evidence" value="ECO:0007669"/>
    <property type="project" value="TreeGrafter"/>
</dbReference>
<evidence type="ECO:0000256" key="6">
    <source>
        <dbReference type="SAM" id="SignalP"/>
    </source>
</evidence>
<name>A0A4S4BJ02_9BACL</name>
<feature type="signal peptide" evidence="6">
    <location>
        <begin position="1"/>
        <end position="30"/>
    </location>
</feature>
<sequence length="477" mass="50467">MRTRRRKLRPALILLTLTAMLAGSAPAATAATAEQVQDVKQMLESYHLTSPSEEALNDAAIQGMIESLQDPYTEYFTEEEWQSFTGSLEQQYVGIGVVLTEDQGQVYIENVIEGSPASKAGLQPGDTLLSVNNVSVRGSALDDVLSKLTGAEGTTVRVVVGRNGASVTAVLTRSGFQYPLVLSQSLGENVQYLQLTQFSSGAAAKFKSELTKLEQAGLSALVLDLRNNGGGYLNEAQGIAENFIEEGVLAHLTDSQGEDVPIEITGTKKNYPVYILVNGYSASASELLSGALRDYGVAKLIGTRTYGKGVVQQLLQVPSGGYLKVTSEQYFTPKGVQVDKKGLSPDIAVDGELQQLLAAIREAGGTKLTMTAGKGSVVLNGVRSAYSDSVVRQNGTAYINLKLAAVFVGATVGYDKSTSSIVFTRNGQSIQAKPTKSGLYIADGTSYISPALLAQWVPGLQSSDANGLLTLNTTVGK</sequence>
<comment type="similarity">
    <text evidence="1 5">Belongs to the peptidase S41A family.</text>
</comment>
<evidence type="ECO:0000313" key="9">
    <source>
        <dbReference type="Proteomes" id="UP000310636"/>
    </source>
</evidence>
<feature type="chain" id="PRO_5020865939" evidence="6">
    <location>
        <begin position="31"/>
        <end position="477"/>
    </location>
</feature>
<dbReference type="SUPFAM" id="SSF52096">
    <property type="entry name" value="ClpP/crotonase"/>
    <property type="match status" value="1"/>
</dbReference>
<dbReference type="PANTHER" id="PTHR32060:SF30">
    <property type="entry name" value="CARBOXY-TERMINAL PROCESSING PROTEASE CTPA"/>
    <property type="match status" value="1"/>
</dbReference>
<dbReference type="InterPro" id="IPR036582">
    <property type="entry name" value="Mao_N_sf"/>
</dbReference>
<dbReference type="PANTHER" id="PTHR32060">
    <property type="entry name" value="TAIL-SPECIFIC PROTEASE"/>
    <property type="match status" value="1"/>
</dbReference>
<dbReference type="InterPro" id="IPR001478">
    <property type="entry name" value="PDZ"/>
</dbReference>
<keyword evidence="6" id="KW-0732">Signal</keyword>
<dbReference type="Pfam" id="PF03572">
    <property type="entry name" value="Peptidase_S41"/>
    <property type="match status" value="1"/>
</dbReference>
<dbReference type="AlphaFoldDB" id="A0A4S4BJ02"/>
<dbReference type="Gene3D" id="3.30.750.44">
    <property type="match status" value="1"/>
</dbReference>
<dbReference type="GO" id="GO:0006508">
    <property type="term" value="P:proteolysis"/>
    <property type="evidence" value="ECO:0007669"/>
    <property type="project" value="UniProtKB-KW"/>
</dbReference>
<feature type="domain" description="PDZ" evidence="7">
    <location>
        <begin position="85"/>
        <end position="163"/>
    </location>
</feature>
<keyword evidence="3 5" id="KW-0378">Hydrolase</keyword>
<dbReference type="CDD" id="cd06782">
    <property type="entry name" value="cpPDZ_CPP-like"/>
    <property type="match status" value="1"/>
</dbReference>
<dbReference type="SMART" id="SM00245">
    <property type="entry name" value="TSPc"/>
    <property type="match status" value="1"/>
</dbReference>
<evidence type="ECO:0000259" key="7">
    <source>
        <dbReference type="PROSITE" id="PS50106"/>
    </source>
</evidence>
<reference evidence="8 9" key="1">
    <citation type="submission" date="2019-04" db="EMBL/GenBank/DDBJ databases">
        <title>Cohnella sp. nov. isolated from preserved vegetables.</title>
        <authorList>
            <person name="Lin S.-Y."/>
            <person name="Hung M.-H."/>
            <person name="Young C.-C."/>
        </authorList>
    </citation>
    <scope>NUCLEOTIDE SEQUENCE [LARGE SCALE GENOMIC DNA]</scope>
    <source>
        <strain evidence="8 9">CC-MHH1044</strain>
    </source>
</reference>
<protein>
    <submittedName>
        <fullName evidence="8">S41 family peptidase</fullName>
    </submittedName>
</protein>
<proteinExistence type="inferred from homology"/>
<comment type="caution">
    <text evidence="8">The sequence shown here is derived from an EMBL/GenBank/DDBJ whole genome shotgun (WGS) entry which is preliminary data.</text>
</comment>
<accession>A0A4S4BJ02</accession>
<dbReference type="Gene3D" id="2.30.42.10">
    <property type="match status" value="1"/>
</dbReference>
<dbReference type="Pfam" id="PF17820">
    <property type="entry name" value="PDZ_6"/>
    <property type="match status" value="1"/>
</dbReference>
<dbReference type="InterPro" id="IPR055210">
    <property type="entry name" value="CtpA/B_N"/>
</dbReference>
<dbReference type="PROSITE" id="PS50106">
    <property type="entry name" value="PDZ"/>
    <property type="match status" value="1"/>
</dbReference>
<dbReference type="InterPro" id="IPR029045">
    <property type="entry name" value="ClpP/crotonase-like_dom_sf"/>
</dbReference>
<dbReference type="InterPro" id="IPR036034">
    <property type="entry name" value="PDZ_sf"/>
</dbReference>
<gene>
    <name evidence="8" type="ORF">E6C55_24735</name>
</gene>
<dbReference type="Pfam" id="PF22694">
    <property type="entry name" value="CtpB_N-like"/>
    <property type="match status" value="1"/>
</dbReference>
<dbReference type="Gene3D" id="3.90.226.10">
    <property type="entry name" value="2-enoyl-CoA Hydratase, Chain A, domain 1"/>
    <property type="match status" value="1"/>
</dbReference>
<dbReference type="GO" id="GO:0007165">
    <property type="term" value="P:signal transduction"/>
    <property type="evidence" value="ECO:0007669"/>
    <property type="project" value="TreeGrafter"/>
</dbReference>
<dbReference type="SUPFAM" id="SSF50156">
    <property type="entry name" value="PDZ domain-like"/>
    <property type="match status" value="1"/>
</dbReference>
<dbReference type="SUPFAM" id="SSF55383">
    <property type="entry name" value="Copper amine oxidase, domain N"/>
    <property type="match status" value="1"/>
</dbReference>
<dbReference type="CDD" id="cd07560">
    <property type="entry name" value="Peptidase_S41_CPP"/>
    <property type="match status" value="1"/>
</dbReference>
<dbReference type="InterPro" id="IPR041489">
    <property type="entry name" value="PDZ_6"/>
</dbReference>
<evidence type="ECO:0000256" key="2">
    <source>
        <dbReference type="ARBA" id="ARBA00022670"/>
    </source>
</evidence>
<keyword evidence="4 5" id="KW-0720">Serine protease</keyword>
<dbReference type="EMBL" id="SSOB01000039">
    <property type="protein sequence ID" value="THF74610.1"/>
    <property type="molecule type" value="Genomic_DNA"/>
</dbReference>
<dbReference type="InterPro" id="IPR006311">
    <property type="entry name" value="TAT_signal"/>
</dbReference>
<dbReference type="OrthoDB" id="9812068at2"/>
<evidence type="ECO:0000256" key="3">
    <source>
        <dbReference type="ARBA" id="ARBA00022801"/>
    </source>
</evidence>
<dbReference type="GO" id="GO:0008236">
    <property type="term" value="F:serine-type peptidase activity"/>
    <property type="evidence" value="ECO:0007669"/>
    <property type="project" value="UniProtKB-KW"/>
</dbReference>
<evidence type="ECO:0000256" key="5">
    <source>
        <dbReference type="RuleBase" id="RU004404"/>
    </source>
</evidence>
<evidence type="ECO:0000256" key="4">
    <source>
        <dbReference type="ARBA" id="ARBA00022825"/>
    </source>
</evidence>
<dbReference type="InterPro" id="IPR005151">
    <property type="entry name" value="Tail-specific_protease"/>
</dbReference>
<dbReference type="RefSeq" id="WP_136372507.1">
    <property type="nucleotide sequence ID" value="NZ_SSOB01000039.1"/>
</dbReference>
<dbReference type="NCBIfam" id="TIGR00225">
    <property type="entry name" value="prc"/>
    <property type="match status" value="1"/>
</dbReference>
<dbReference type="GO" id="GO:0004175">
    <property type="term" value="F:endopeptidase activity"/>
    <property type="evidence" value="ECO:0007669"/>
    <property type="project" value="TreeGrafter"/>
</dbReference>
<dbReference type="InterPro" id="IPR004447">
    <property type="entry name" value="Peptidase_S41A"/>
</dbReference>
<dbReference type="PROSITE" id="PS51318">
    <property type="entry name" value="TAT"/>
    <property type="match status" value="1"/>
</dbReference>
<keyword evidence="2 5" id="KW-0645">Protease</keyword>
<dbReference type="Proteomes" id="UP000310636">
    <property type="component" value="Unassembled WGS sequence"/>
</dbReference>
<organism evidence="8 9">
    <name type="scientific">Cohnella fermenti</name>
    <dbReference type="NCBI Taxonomy" id="2565925"/>
    <lineage>
        <taxon>Bacteria</taxon>
        <taxon>Bacillati</taxon>
        <taxon>Bacillota</taxon>
        <taxon>Bacilli</taxon>
        <taxon>Bacillales</taxon>
        <taxon>Paenibacillaceae</taxon>
        <taxon>Cohnella</taxon>
    </lineage>
</organism>
<dbReference type="SMART" id="SM00228">
    <property type="entry name" value="PDZ"/>
    <property type="match status" value="1"/>
</dbReference>
<keyword evidence="9" id="KW-1185">Reference proteome</keyword>
<evidence type="ECO:0000313" key="8">
    <source>
        <dbReference type="EMBL" id="THF74610.1"/>
    </source>
</evidence>